<dbReference type="AlphaFoldDB" id="A0A136J350"/>
<dbReference type="Proteomes" id="UP000070501">
    <property type="component" value="Unassembled WGS sequence"/>
</dbReference>
<gene>
    <name evidence="1" type="ORF">Micbo1qcDRAFT_223755</name>
</gene>
<dbReference type="InterPro" id="IPR016169">
    <property type="entry name" value="FAD-bd_PCMH_sub2"/>
</dbReference>
<protein>
    <recommendedName>
        <fullName evidence="3">Berberine/berberine-like domain-containing protein</fullName>
    </recommendedName>
</protein>
<dbReference type="STRING" id="196109.A0A136J350"/>
<keyword evidence="2" id="KW-1185">Reference proteome</keyword>
<proteinExistence type="predicted"/>
<evidence type="ECO:0000313" key="2">
    <source>
        <dbReference type="Proteomes" id="UP000070501"/>
    </source>
</evidence>
<dbReference type="OrthoDB" id="2151789at2759"/>
<dbReference type="InParanoid" id="A0A136J350"/>
<dbReference type="EMBL" id="KQ964249">
    <property type="protein sequence ID" value="KXJ91631.1"/>
    <property type="molecule type" value="Genomic_DNA"/>
</dbReference>
<evidence type="ECO:0008006" key="3">
    <source>
        <dbReference type="Google" id="ProtNLM"/>
    </source>
</evidence>
<evidence type="ECO:0000313" key="1">
    <source>
        <dbReference type="EMBL" id="KXJ91631.1"/>
    </source>
</evidence>
<sequence>MKVPPATYASCCSNLASEGFNGVSNGITIDFGHLNATPYIAASDIASVQPGSDWGGVYESLDPFGVTAEGSSGNFGSITRLDLDIVDNMGNQEAGSEALTAMLANHHSISHTASISNSRGVIAPESLSSFLALPDLFDNTVRDIMAKVVPIFTAPGGSWRCTQAKFPSCATLTPQLALYTSRIRAAAPSSVFQILIELQPVTAAMVVQSTSNDKGGNIFGRDRVVADGPAVMFLLALAVDTKENRAIVLPLVHKSKKTLNDIMTDEGHNRAREYAPYAWKDQDPLSHYGEDNVKLMQDLSRLDPDGVFQRLHISGFKITSAATAATTATKF</sequence>
<reference evidence="2" key="1">
    <citation type="submission" date="2016-02" db="EMBL/GenBank/DDBJ databases">
        <title>Draft genome sequence of Microdochium bolleyi, a fungal endophyte of beachgrass.</title>
        <authorList>
            <consortium name="DOE Joint Genome Institute"/>
            <person name="David A.S."/>
            <person name="May G."/>
            <person name="Haridas S."/>
            <person name="Lim J."/>
            <person name="Wang M."/>
            <person name="Labutti K."/>
            <person name="Lipzen A."/>
            <person name="Barry K."/>
            <person name="Grigoriev I.V."/>
        </authorList>
    </citation>
    <scope>NUCLEOTIDE SEQUENCE [LARGE SCALE GENOMIC DNA]</scope>
    <source>
        <strain evidence="2">J235TASD1</strain>
    </source>
</reference>
<accession>A0A136J350</accession>
<dbReference type="Gene3D" id="3.30.465.10">
    <property type="match status" value="1"/>
</dbReference>
<name>A0A136J350_9PEZI</name>
<organism evidence="1 2">
    <name type="scientific">Microdochium bolleyi</name>
    <dbReference type="NCBI Taxonomy" id="196109"/>
    <lineage>
        <taxon>Eukaryota</taxon>
        <taxon>Fungi</taxon>
        <taxon>Dikarya</taxon>
        <taxon>Ascomycota</taxon>
        <taxon>Pezizomycotina</taxon>
        <taxon>Sordariomycetes</taxon>
        <taxon>Xylariomycetidae</taxon>
        <taxon>Xylariales</taxon>
        <taxon>Microdochiaceae</taxon>
        <taxon>Microdochium</taxon>
    </lineage>
</organism>